<comment type="caution">
    <text evidence="2">The sequence shown here is derived from an EMBL/GenBank/DDBJ whole genome shotgun (WGS) entry which is preliminary data.</text>
</comment>
<reference evidence="2" key="1">
    <citation type="submission" date="2021-04" db="EMBL/GenBank/DDBJ databases">
        <title>Genome based classification of Actinospica acidithermotolerans sp. nov., an actinobacterium isolated from an Indonesian hot spring.</title>
        <authorList>
            <person name="Kusuma A.B."/>
            <person name="Putra K.E."/>
            <person name="Nafisah S."/>
            <person name="Loh J."/>
            <person name="Nouioui I."/>
            <person name="Goodfellow M."/>
        </authorList>
    </citation>
    <scope>NUCLEOTIDE SEQUENCE</scope>
    <source>
        <strain evidence="2">CSCA 57</strain>
    </source>
</reference>
<keyword evidence="1" id="KW-1133">Transmembrane helix</keyword>
<dbReference type="EMBL" id="JAGSOG010000105">
    <property type="protein sequence ID" value="MBR7835699.1"/>
    <property type="molecule type" value="Genomic_DNA"/>
</dbReference>
<feature type="transmembrane region" description="Helical" evidence="1">
    <location>
        <begin position="44"/>
        <end position="65"/>
    </location>
</feature>
<evidence type="ECO:0000313" key="2">
    <source>
        <dbReference type="EMBL" id="MBR7835699.1"/>
    </source>
</evidence>
<organism evidence="2 3">
    <name type="scientific">Actinospica durhamensis</name>
    <dbReference type="NCBI Taxonomy" id="1508375"/>
    <lineage>
        <taxon>Bacteria</taxon>
        <taxon>Bacillati</taxon>
        <taxon>Actinomycetota</taxon>
        <taxon>Actinomycetes</taxon>
        <taxon>Catenulisporales</taxon>
        <taxon>Actinospicaceae</taxon>
        <taxon>Actinospica</taxon>
    </lineage>
</organism>
<dbReference type="AlphaFoldDB" id="A0A941EXD9"/>
<proteinExistence type="predicted"/>
<keyword evidence="3" id="KW-1185">Reference proteome</keyword>
<sequence>MSPDLPELSAKLEQDAAAGPIPPSRIDLDRACQDGYRSRRNRRALTTVTGVGTVGLCAALAAVFLPHALGTADNAATGADHATSSAVSPAASAPTPAASGFLTYTATVPASFGWLPDNVDYIITGPPSAGDVAFSARASGFIPGTDGGSAPSAGRASVYLTLSAKEATASSRSKLYRIAGPAIGSAHAQSYWITRTAGDKTNGGDATLEWQTASGQWAEVDGSDLGGDPLLATVEHIADTVHVGATDVALPLQIKSLPGAFSVSQVVLTEPAHTTDSSDWSLFTSYTLGQNGASGQVYVVAQGTDVGRLTGVGPQSTNTSSGCKTTGGIVYCATTTYSAAASADSRPTAAQLLGDVTLLGNDQSTWSSDLLVR</sequence>
<accession>A0A941EXD9</accession>
<keyword evidence="1" id="KW-0812">Transmembrane</keyword>
<dbReference type="RefSeq" id="WP_212530190.1">
    <property type="nucleotide sequence ID" value="NZ_JAGSOG010000105.1"/>
</dbReference>
<gene>
    <name evidence="2" type="ORF">KDL01_20655</name>
</gene>
<protein>
    <submittedName>
        <fullName evidence="2">Uncharacterized protein</fullName>
    </submittedName>
</protein>
<evidence type="ECO:0000313" key="3">
    <source>
        <dbReference type="Proteomes" id="UP000675781"/>
    </source>
</evidence>
<name>A0A941EXD9_9ACTN</name>
<dbReference type="Proteomes" id="UP000675781">
    <property type="component" value="Unassembled WGS sequence"/>
</dbReference>
<keyword evidence="1" id="KW-0472">Membrane</keyword>
<evidence type="ECO:0000256" key="1">
    <source>
        <dbReference type="SAM" id="Phobius"/>
    </source>
</evidence>